<keyword evidence="7" id="KW-0969">Cilium</keyword>
<feature type="domain" description="Type III secretion system flagellar brake protein YcgR PilZN" evidence="6">
    <location>
        <begin position="17"/>
        <end position="124"/>
    </location>
</feature>
<dbReference type="GO" id="GO:0071945">
    <property type="term" value="P:regulation of bacterial-type flagellum-dependent cell motility by regulation of motor speed"/>
    <property type="evidence" value="ECO:0007669"/>
    <property type="project" value="UniProtKB-UniRule"/>
</dbReference>
<evidence type="ECO:0000256" key="2">
    <source>
        <dbReference type="ARBA" id="ARBA00022741"/>
    </source>
</evidence>
<name>A0A1I1NN20_9GAMM</name>
<comment type="similarity">
    <text evidence="4">Belongs to the YcgR family.</text>
</comment>
<gene>
    <name evidence="4" type="primary">ycgR</name>
    <name evidence="7" type="ORF">SAMN05660831_00206</name>
</gene>
<dbReference type="AlphaFoldDB" id="A0A1I1NN20"/>
<dbReference type="GO" id="GO:0071973">
    <property type="term" value="P:bacterial-type flagellum-dependent cell motility"/>
    <property type="evidence" value="ECO:0007669"/>
    <property type="project" value="UniProtKB-UniRule"/>
</dbReference>
<evidence type="ECO:0000313" key="7">
    <source>
        <dbReference type="EMBL" id="SFC95130.1"/>
    </source>
</evidence>
<evidence type="ECO:0000256" key="1">
    <source>
        <dbReference type="ARBA" id="ARBA00022636"/>
    </source>
</evidence>
<organism evidence="7 8">
    <name type="scientific">Thiohalospira halophila DSM 15071</name>
    <dbReference type="NCBI Taxonomy" id="1123397"/>
    <lineage>
        <taxon>Bacteria</taxon>
        <taxon>Pseudomonadati</taxon>
        <taxon>Pseudomonadota</taxon>
        <taxon>Gammaproteobacteria</taxon>
        <taxon>Thiohalospirales</taxon>
        <taxon>Thiohalospiraceae</taxon>
        <taxon>Thiohalospira</taxon>
    </lineage>
</organism>
<dbReference type="Proteomes" id="UP000198611">
    <property type="component" value="Unassembled WGS sequence"/>
</dbReference>
<comment type="function">
    <text evidence="4">Acts as a flagellar brake, regulating swimming and swarming in a bis-(3'-5') cyclic diguanylic acid (c-di-GMP)-dependent manner. Binds 1 c-di-GMP dimer per subunit. Increasing levels of c-di-GMP lead to decreased motility.</text>
</comment>
<feature type="domain" description="PilZ" evidence="5">
    <location>
        <begin position="126"/>
        <end position="239"/>
    </location>
</feature>
<evidence type="ECO:0000256" key="4">
    <source>
        <dbReference type="HAMAP-Rule" id="MF_01457"/>
    </source>
</evidence>
<dbReference type="Gene3D" id="2.40.10.220">
    <property type="entry name" value="predicted glycosyltransferase like domains"/>
    <property type="match status" value="1"/>
</dbReference>
<dbReference type="RefSeq" id="WP_159432977.1">
    <property type="nucleotide sequence ID" value="NZ_FOMJ01000001.1"/>
</dbReference>
<protein>
    <recommendedName>
        <fullName evidence="4">Flagellar brake protein YcgR</fullName>
    </recommendedName>
    <alternativeName>
        <fullName evidence="4">Cyclic di-GMP binding protein YcgR</fullName>
    </alternativeName>
</protein>
<keyword evidence="7" id="KW-0966">Cell projection</keyword>
<sequence>MGRQAVRLIGLNAYADYLVKSPVEITSVLRSLQKGARQISAYFDDSPSGFLATTIVHVDPKKNMVLLERRENGSADDRMLDASEVLFDTKHNNVTLQFTADSIQPARMQGEPVFLIPMPRELLRLQRRQAFRAPVPRASEDPVTCSFTDRHGDIQTLPVQDISIGGLGMLDDQCEIEVEPHTTIPEATLHLQEMGEVTLELEVRNSFDTTLMNGREVRRIGCRFTRLNNATEATLQRFIHRLETEARS</sequence>
<evidence type="ECO:0000259" key="5">
    <source>
        <dbReference type="Pfam" id="PF07238"/>
    </source>
</evidence>
<dbReference type="OrthoDB" id="5572581at2"/>
<evidence type="ECO:0000256" key="3">
    <source>
        <dbReference type="ARBA" id="ARBA00023143"/>
    </source>
</evidence>
<dbReference type="Pfam" id="PF07238">
    <property type="entry name" value="PilZ"/>
    <property type="match status" value="1"/>
</dbReference>
<accession>A0A1I1NN20</accession>
<reference evidence="7 8" key="1">
    <citation type="submission" date="2016-10" db="EMBL/GenBank/DDBJ databases">
        <authorList>
            <person name="de Groot N.N."/>
        </authorList>
    </citation>
    <scope>NUCLEOTIDE SEQUENCE [LARGE SCALE GENOMIC DNA]</scope>
    <source>
        <strain evidence="7 8">HL3</strain>
    </source>
</reference>
<dbReference type="HAMAP" id="MF_01457">
    <property type="entry name" value="YcgR"/>
    <property type="match status" value="1"/>
</dbReference>
<proteinExistence type="inferred from homology"/>
<dbReference type="GO" id="GO:0009425">
    <property type="term" value="C:bacterial-type flagellum basal body"/>
    <property type="evidence" value="ECO:0007669"/>
    <property type="project" value="UniProtKB-SubCell"/>
</dbReference>
<keyword evidence="1 4" id="KW-0973">c-di-GMP</keyword>
<comment type="subcellular location">
    <subcellularLocation>
        <location evidence="4">Bacterial flagellum basal body</location>
    </subcellularLocation>
</comment>
<dbReference type="STRING" id="1123397.SAMN05660831_00206"/>
<keyword evidence="8" id="KW-1185">Reference proteome</keyword>
<dbReference type="InterPro" id="IPR009875">
    <property type="entry name" value="PilZ_domain"/>
</dbReference>
<comment type="subunit">
    <text evidence="4">Monomer. Interacts with the flagellar basal bodies.</text>
</comment>
<dbReference type="Gene3D" id="2.30.110.10">
    <property type="entry name" value="Electron Transport, Fmn-binding Protein, Chain A"/>
    <property type="match status" value="1"/>
</dbReference>
<dbReference type="InterPro" id="IPR023787">
    <property type="entry name" value="T3SS_YcgR"/>
</dbReference>
<keyword evidence="7" id="KW-0282">Flagellum</keyword>
<keyword evidence="3 4" id="KW-0975">Bacterial flagellum</keyword>
<dbReference type="Pfam" id="PF07317">
    <property type="entry name" value="PilZN"/>
    <property type="match status" value="1"/>
</dbReference>
<dbReference type="InterPro" id="IPR009926">
    <property type="entry name" value="T3SS_YcgR_PilZN"/>
</dbReference>
<evidence type="ECO:0000259" key="6">
    <source>
        <dbReference type="Pfam" id="PF07317"/>
    </source>
</evidence>
<dbReference type="InterPro" id="IPR012349">
    <property type="entry name" value="Split_barrel_FMN-bd"/>
</dbReference>
<dbReference type="GO" id="GO:0035438">
    <property type="term" value="F:cyclic-di-GMP binding"/>
    <property type="evidence" value="ECO:0007669"/>
    <property type="project" value="UniProtKB-UniRule"/>
</dbReference>
<keyword evidence="2 4" id="KW-0547">Nucleotide-binding</keyword>
<evidence type="ECO:0000313" key="8">
    <source>
        <dbReference type="Proteomes" id="UP000198611"/>
    </source>
</evidence>
<dbReference type="EMBL" id="FOMJ01000001">
    <property type="protein sequence ID" value="SFC95130.1"/>
    <property type="molecule type" value="Genomic_DNA"/>
</dbReference>